<dbReference type="EMBL" id="JAQQWL010000013">
    <property type="protein sequence ID" value="KAK8043139.1"/>
    <property type="molecule type" value="Genomic_DNA"/>
</dbReference>
<evidence type="ECO:0000313" key="2">
    <source>
        <dbReference type="EMBL" id="KAK8043139.1"/>
    </source>
</evidence>
<dbReference type="Proteomes" id="UP001480595">
    <property type="component" value="Unassembled WGS sequence"/>
</dbReference>
<feature type="region of interest" description="Disordered" evidence="1">
    <location>
        <begin position="1"/>
        <end position="22"/>
    </location>
</feature>
<evidence type="ECO:0000256" key="1">
    <source>
        <dbReference type="SAM" id="MobiDB-lite"/>
    </source>
</evidence>
<organism evidence="2 3">
    <name type="scientific">Apiospora phragmitis</name>
    <dbReference type="NCBI Taxonomy" id="2905665"/>
    <lineage>
        <taxon>Eukaryota</taxon>
        <taxon>Fungi</taxon>
        <taxon>Dikarya</taxon>
        <taxon>Ascomycota</taxon>
        <taxon>Pezizomycotina</taxon>
        <taxon>Sordariomycetes</taxon>
        <taxon>Xylariomycetidae</taxon>
        <taxon>Amphisphaeriales</taxon>
        <taxon>Apiosporaceae</taxon>
        <taxon>Apiospora</taxon>
    </lineage>
</organism>
<protein>
    <submittedName>
        <fullName evidence="2">Uncharacterized protein</fullName>
    </submittedName>
</protein>
<name>A0ABR1T956_9PEZI</name>
<feature type="compositionally biased region" description="Polar residues" evidence="1">
    <location>
        <begin position="1"/>
        <end position="11"/>
    </location>
</feature>
<dbReference type="GeneID" id="92098094"/>
<proteinExistence type="predicted"/>
<evidence type="ECO:0000313" key="3">
    <source>
        <dbReference type="Proteomes" id="UP001480595"/>
    </source>
</evidence>
<keyword evidence="3" id="KW-1185">Reference proteome</keyword>
<reference evidence="2 3" key="1">
    <citation type="submission" date="2023-01" db="EMBL/GenBank/DDBJ databases">
        <title>Analysis of 21 Apiospora genomes using comparative genomics revels a genus with tremendous synthesis potential of carbohydrate active enzymes and secondary metabolites.</title>
        <authorList>
            <person name="Sorensen T."/>
        </authorList>
    </citation>
    <scope>NUCLEOTIDE SEQUENCE [LARGE SCALE GENOMIC DNA]</scope>
    <source>
        <strain evidence="2 3">CBS 135458</strain>
    </source>
</reference>
<dbReference type="RefSeq" id="XP_066709992.1">
    <property type="nucleotide sequence ID" value="XM_066865031.1"/>
</dbReference>
<accession>A0ABR1T956</accession>
<sequence>MADQKSQAIPTTRPPNSLPESPWAQHFFPSRDPAFRQIGDGVHHSGLAPALPYVPWDRLDQPPDVQEPLPSMENLDVIFYSERYQTQIREGMVSWRLPAMVSELFRLSKRDDIEMDPDLIEVHEDRWLDFLKKSRWFDRQVDAVSSIPNPHPDLLNHENDWWSVDNPAIWRVLRIALELVNRILNTIIEQRHPWLDTMLFVEPQKWSDINLEMADWCNKKGIDSPTVLIERPLPERASSDQIRARLEDVLRCMILGFFDEASVNQTTSSYGTSVFLFPQETVDTYKAAVQGEAEAVLEAMESTRIPNSLPRYVKRPRNVAEKRPLAESSSGQEDPLFDVNDLSDLEDYEDWMAFEDAVDQAASQVTKPDGTMMDALTRAAAAWVPISEDEFTVDPINTFMCSFHVIPLRCLLNTQSKPFERYNALMSIASVVSKTHSRCVGSCMLTP</sequence>
<gene>
    <name evidence="2" type="ORF">PG994_013622</name>
</gene>
<comment type="caution">
    <text evidence="2">The sequence shown here is derived from an EMBL/GenBank/DDBJ whole genome shotgun (WGS) entry which is preliminary data.</text>
</comment>